<accession>A0A813SE98</accession>
<proteinExistence type="predicted"/>
<name>A0A813SE98_9BILA</name>
<dbReference type="Proteomes" id="UP000663854">
    <property type="component" value="Unassembled WGS sequence"/>
</dbReference>
<protein>
    <recommendedName>
        <fullName evidence="1">F-box domain-containing protein</fullName>
    </recommendedName>
</protein>
<dbReference type="InterPro" id="IPR036047">
    <property type="entry name" value="F-box-like_dom_sf"/>
</dbReference>
<sequence length="662" mass="76980">MFLLIFGICICTLIIIGWKFILSSQRIDQQQDISNIVEQSHNLTLSVDDAIRHDVDDDEIQSSSTKITCDSNDNNVVRSILEFLPDEILLDIISFLKPYDIYHSLYNLNNRFNSIINDFQLSLHLDISHISKYEFNYCLSSILPLPSVLLRLHSLHISNDETYGAIALFIRQYPCLNIPSLRSLSLTDATISQIKFLFQKLSIKLEHISIVTNRTIDMNDKRLLCQLLLKHKTLRSCRLSLCDGVDCDETILNNSINNQLENIIIDLSYFQNILTLLSYIPNVKQLTININQQKYYNQDYDAAAFDIFRLCIPTQLTYFNLNLRFSNVEFEHIEQLLNCLVNLKHLCCSSFRVELVDGYRWAQVLERLPLLRRFECVMTTYIYHSLDLNLISQSFQTLFWKEKHWSVVCDYFQYLSRLIIYTIPFYKNLFTSTLNGSQSLNEFNDRNVLPSNAYDKVTHLKVSVQGLHSDSIPARKFRFVTSLSLCDGESYSDHSNSSLLSYLTSTIDLTKIRHLKLYSLLSGHTLFSLLCKAPNINCLSSSYHNLLQMINDFGDVWLCWLLNMMIKKLTLSYGRLTLSIVDQFIELFSNIEHLSLCMNMDDIDFQEILLKLLQNLTHLSSIRISLAGKLTDHFQSQTFTWLSTNQQLYSEFNDNFLDIWIT</sequence>
<dbReference type="InterPro" id="IPR001810">
    <property type="entry name" value="F-box_dom"/>
</dbReference>
<gene>
    <name evidence="3" type="ORF">JXQ802_LOCUS18520</name>
    <name evidence="2" type="ORF">PYM288_LOCUS4273</name>
</gene>
<dbReference type="PROSITE" id="PS50181">
    <property type="entry name" value="FBOX"/>
    <property type="match status" value="1"/>
</dbReference>
<reference evidence="2" key="1">
    <citation type="submission" date="2021-02" db="EMBL/GenBank/DDBJ databases">
        <authorList>
            <person name="Nowell W R."/>
        </authorList>
    </citation>
    <scope>NUCLEOTIDE SEQUENCE</scope>
</reference>
<evidence type="ECO:0000259" key="1">
    <source>
        <dbReference type="PROSITE" id="PS50181"/>
    </source>
</evidence>
<evidence type="ECO:0000313" key="4">
    <source>
        <dbReference type="Proteomes" id="UP000663854"/>
    </source>
</evidence>
<dbReference type="EMBL" id="CAJNOH010000038">
    <property type="protein sequence ID" value="CAF0793886.1"/>
    <property type="molecule type" value="Genomic_DNA"/>
</dbReference>
<dbReference type="EMBL" id="CAJNOL010000489">
    <property type="protein sequence ID" value="CAF1087764.1"/>
    <property type="molecule type" value="Genomic_DNA"/>
</dbReference>
<evidence type="ECO:0000313" key="3">
    <source>
        <dbReference type="EMBL" id="CAF1087764.1"/>
    </source>
</evidence>
<dbReference type="Proteomes" id="UP000663870">
    <property type="component" value="Unassembled WGS sequence"/>
</dbReference>
<dbReference type="SUPFAM" id="SSF81383">
    <property type="entry name" value="F-box domain"/>
    <property type="match status" value="1"/>
</dbReference>
<comment type="caution">
    <text evidence="2">The sequence shown here is derived from an EMBL/GenBank/DDBJ whole genome shotgun (WGS) entry which is preliminary data.</text>
</comment>
<keyword evidence="5" id="KW-1185">Reference proteome</keyword>
<evidence type="ECO:0000313" key="2">
    <source>
        <dbReference type="EMBL" id="CAF0793886.1"/>
    </source>
</evidence>
<feature type="domain" description="F-box" evidence="1">
    <location>
        <begin position="78"/>
        <end position="125"/>
    </location>
</feature>
<organism evidence="2 4">
    <name type="scientific">Rotaria sordida</name>
    <dbReference type="NCBI Taxonomy" id="392033"/>
    <lineage>
        <taxon>Eukaryota</taxon>
        <taxon>Metazoa</taxon>
        <taxon>Spiralia</taxon>
        <taxon>Gnathifera</taxon>
        <taxon>Rotifera</taxon>
        <taxon>Eurotatoria</taxon>
        <taxon>Bdelloidea</taxon>
        <taxon>Philodinida</taxon>
        <taxon>Philodinidae</taxon>
        <taxon>Rotaria</taxon>
    </lineage>
</organism>
<dbReference type="AlphaFoldDB" id="A0A813SE98"/>
<evidence type="ECO:0000313" key="5">
    <source>
        <dbReference type="Proteomes" id="UP000663870"/>
    </source>
</evidence>